<keyword evidence="1" id="KW-1003">Cell membrane</keyword>
<keyword evidence="2" id="KW-0732">Signal</keyword>
<accession>A0A4S4C834</accession>
<dbReference type="InterPro" id="IPR050490">
    <property type="entry name" value="Bact_solute-bd_prot1"/>
</dbReference>
<proteinExistence type="predicted"/>
<evidence type="ECO:0000313" key="7">
    <source>
        <dbReference type="EMBL" id="THF84087.1"/>
    </source>
</evidence>
<dbReference type="OrthoDB" id="2675752at2"/>
<keyword evidence="4" id="KW-0564">Palmitate</keyword>
<sequence>MKRREHDWESRLDELPLGTGGFSMGTIQRVKERIAVEERRQGKRWIPLAAAALIAVALATVLLRTELGDRLSASLRKDEKENKPVISETETTALRIGYPSGGDAFMQKYGAPFTIRHPMVRFQYAEDIPQAGSLTDYKTWLAENNVDLIQIPLGYVGELASEGLLADLDTLLLRDGALETSLFAPVRETIREAGAGKLYGLTDTFSTYGLYYNRELFAERGIPVPEGTLTWAETTALAAKFVGMEKNGEPVYGLGFGYRSGLARNVTMVGRSLGLGTNAPDAPRSLLGSEAWTGLWTSFLQAYRDGWIAEGGTLENGQSYAMKELYKLDPFLNGRAAMTFQSSDYGSSLAGAREQLGFDDEWGIAPAPALDDLTRSGGQLLEIPYVLAIPSRSSKPDAAWELLKYILSPEQSERNARTSPYALPTVRPEASVLAGSDVQTGFYEARYDADLTLASLERASLPDYQALLNLAYQDGERRKHELLDGSLTVERFLQELDKQAEETLRQLDAAKEETSP</sequence>
<dbReference type="SUPFAM" id="SSF53850">
    <property type="entry name" value="Periplasmic binding protein-like II"/>
    <property type="match status" value="1"/>
</dbReference>
<evidence type="ECO:0000256" key="1">
    <source>
        <dbReference type="ARBA" id="ARBA00022475"/>
    </source>
</evidence>
<dbReference type="Proteomes" id="UP000310636">
    <property type="component" value="Unassembled WGS sequence"/>
</dbReference>
<dbReference type="PANTHER" id="PTHR43649:SF33">
    <property type="entry name" value="POLYGALACTURONAN_RHAMNOGALACTURONAN-BINDING PROTEIN YTCQ"/>
    <property type="match status" value="1"/>
</dbReference>
<evidence type="ECO:0000256" key="2">
    <source>
        <dbReference type="ARBA" id="ARBA00022729"/>
    </source>
</evidence>
<feature type="transmembrane region" description="Helical" evidence="6">
    <location>
        <begin position="45"/>
        <end position="63"/>
    </location>
</feature>
<evidence type="ECO:0000256" key="5">
    <source>
        <dbReference type="ARBA" id="ARBA00023288"/>
    </source>
</evidence>
<evidence type="ECO:0000313" key="8">
    <source>
        <dbReference type="Proteomes" id="UP000310636"/>
    </source>
</evidence>
<name>A0A4S4C834_9BACL</name>
<gene>
    <name evidence="7" type="ORF">E6C55_01915</name>
</gene>
<organism evidence="7 8">
    <name type="scientific">Cohnella fermenti</name>
    <dbReference type="NCBI Taxonomy" id="2565925"/>
    <lineage>
        <taxon>Bacteria</taxon>
        <taxon>Bacillati</taxon>
        <taxon>Bacillota</taxon>
        <taxon>Bacilli</taxon>
        <taxon>Bacillales</taxon>
        <taxon>Paenibacillaceae</taxon>
        <taxon>Cohnella</taxon>
    </lineage>
</organism>
<keyword evidence="5" id="KW-0449">Lipoprotein</keyword>
<dbReference type="Gene3D" id="3.40.190.10">
    <property type="entry name" value="Periplasmic binding protein-like II"/>
    <property type="match status" value="1"/>
</dbReference>
<comment type="caution">
    <text evidence="7">The sequence shown here is derived from an EMBL/GenBank/DDBJ whole genome shotgun (WGS) entry which is preliminary data.</text>
</comment>
<dbReference type="PANTHER" id="PTHR43649">
    <property type="entry name" value="ARABINOSE-BINDING PROTEIN-RELATED"/>
    <property type="match status" value="1"/>
</dbReference>
<keyword evidence="6" id="KW-0812">Transmembrane</keyword>
<dbReference type="Pfam" id="PF01547">
    <property type="entry name" value="SBP_bac_1"/>
    <property type="match status" value="1"/>
</dbReference>
<keyword evidence="3 6" id="KW-0472">Membrane</keyword>
<evidence type="ECO:0000256" key="3">
    <source>
        <dbReference type="ARBA" id="ARBA00023136"/>
    </source>
</evidence>
<dbReference type="InterPro" id="IPR006059">
    <property type="entry name" value="SBP"/>
</dbReference>
<protein>
    <submittedName>
        <fullName evidence="7">Carbohydrate ABC transporter substrate-binding protein</fullName>
    </submittedName>
</protein>
<reference evidence="7 8" key="1">
    <citation type="submission" date="2019-04" db="EMBL/GenBank/DDBJ databases">
        <title>Cohnella sp. nov. isolated from preserved vegetables.</title>
        <authorList>
            <person name="Lin S.-Y."/>
            <person name="Hung M.-H."/>
            <person name="Young C.-C."/>
        </authorList>
    </citation>
    <scope>NUCLEOTIDE SEQUENCE [LARGE SCALE GENOMIC DNA]</scope>
    <source>
        <strain evidence="7 8">CC-MHH1044</strain>
    </source>
</reference>
<evidence type="ECO:0000256" key="4">
    <source>
        <dbReference type="ARBA" id="ARBA00023139"/>
    </source>
</evidence>
<dbReference type="AlphaFoldDB" id="A0A4S4C834"/>
<keyword evidence="6" id="KW-1133">Transmembrane helix</keyword>
<dbReference type="RefSeq" id="WP_136368089.1">
    <property type="nucleotide sequence ID" value="NZ_SSOB01000002.1"/>
</dbReference>
<dbReference type="EMBL" id="SSOB01000002">
    <property type="protein sequence ID" value="THF84087.1"/>
    <property type="molecule type" value="Genomic_DNA"/>
</dbReference>
<evidence type="ECO:0000256" key="6">
    <source>
        <dbReference type="SAM" id="Phobius"/>
    </source>
</evidence>
<keyword evidence="8" id="KW-1185">Reference proteome</keyword>